<evidence type="ECO:0000313" key="3">
    <source>
        <dbReference type="EMBL" id="EHY31141.1"/>
    </source>
</evidence>
<keyword evidence="2" id="KW-1134">Transmembrane beta strand</keyword>
<dbReference type="AlphaFoldDB" id="H3KFG8"/>
<reference evidence="3 4" key="1">
    <citation type="submission" date="2011-11" db="EMBL/GenBank/DDBJ databases">
        <authorList>
            <person name="Weinstock G."/>
            <person name="Sodergren E."/>
            <person name="Clifton S."/>
            <person name="Fulton L."/>
            <person name="Fulton B."/>
            <person name="Courtney L."/>
            <person name="Fronick C."/>
            <person name="Harrison M."/>
            <person name="Strong C."/>
            <person name="Farmer C."/>
            <person name="Delahaunty K."/>
            <person name="Markovic C."/>
            <person name="Hall O."/>
            <person name="Minx P."/>
            <person name="Tomlinson C."/>
            <person name="Mitreva M."/>
            <person name="Hou S."/>
            <person name="Chen J."/>
            <person name="Wollam A."/>
            <person name="Pepin K.H."/>
            <person name="Johnson M."/>
            <person name="Bhonagiri V."/>
            <person name="Zhang X."/>
            <person name="Suruliraj S."/>
            <person name="Warren W."/>
            <person name="Chinwalla A."/>
            <person name="Mardis E.R."/>
            <person name="Wilson R.K."/>
        </authorList>
    </citation>
    <scope>NUCLEOTIDE SEQUENCE [LARGE SCALE GENOMIC DNA]</scope>
    <source>
        <strain evidence="3 4">YIT 11816</strain>
    </source>
</reference>
<dbReference type="Pfam" id="PF02321">
    <property type="entry name" value="OEP"/>
    <property type="match status" value="2"/>
</dbReference>
<dbReference type="InterPro" id="IPR003423">
    <property type="entry name" value="OMP_efflux"/>
</dbReference>
<sequence length="488" mass="52601">DRLRRSGQDQMKKVFRCLPLVAVMALAGCVNLAPDYVRPEAPVAQAWPEGEAYQQSELRRGALAPWQEIVADQRLRRVIETGLENNRDLRAAALNVELARAQYGVQRSELFPTIAAAAQNAGQRTPATLSQTGSHVTSHQYTAQLAMSSYELDFFGRVRNLNEQALQAYLASDDARLSARNTLIAEIAMAWLQLGADVRQLELQRETLASQEKSFQLMTDSWKLGATSQLEYEQARTTVAAARAAIESYVRAVAQDKNALELLVGAPVADDLLPKGIELGAVVMPSLPEGLPSEVLLNRPDVRQAERNLIGANAYIGAARAAFFPSISLTGALGTSGTELSQLFGSGSGMWSFTPNVTIPIFTGGLNLANLRAAEASQQIAVANYEKAIQTAFTEVANALATEGTVESELKAREEYADAAVKAFKLSESRYEHGAAAYTEVLDMQRAAVAAEQLLISAQLARASSFVTLYKVLGGGALEEQPAEGDAK</sequence>
<keyword evidence="2" id="KW-0812">Transmembrane</keyword>
<dbReference type="PANTHER" id="PTHR30203:SF32">
    <property type="entry name" value="CATION EFFLUX SYSTEM PROTEIN CUSC"/>
    <property type="match status" value="1"/>
</dbReference>
<keyword evidence="2" id="KW-0564">Palmitate</keyword>
<dbReference type="GO" id="GO:0015562">
    <property type="term" value="F:efflux transmembrane transporter activity"/>
    <property type="evidence" value="ECO:0007669"/>
    <property type="project" value="InterPro"/>
</dbReference>
<comment type="subcellular location">
    <subcellularLocation>
        <location evidence="2">Cell membrane</location>
        <topology evidence="2">Lipid-anchor</topology>
    </subcellularLocation>
</comment>
<keyword evidence="4" id="KW-1185">Reference proteome</keyword>
<comment type="similarity">
    <text evidence="1 2">Belongs to the outer membrane factor (OMF) (TC 1.B.17) family.</text>
</comment>
<dbReference type="PATRIC" id="fig|762967.3.peg.1167"/>
<keyword evidence="2" id="KW-0472">Membrane</keyword>
<proteinExistence type="inferred from homology"/>
<dbReference type="STRING" id="762967.HMPREF9440_01485"/>
<dbReference type="Proteomes" id="UP000004956">
    <property type="component" value="Unassembled WGS sequence"/>
</dbReference>
<dbReference type="Gene3D" id="1.20.1600.10">
    <property type="entry name" value="Outer membrane efflux proteins (OEP)"/>
    <property type="match status" value="1"/>
</dbReference>
<gene>
    <name evidence="3" type="ORF">HMPREF9440_01485</name>
</gene>
<dbReference type="Gene3D" id="2.20.200.10">
    <property type="entry name" value="Outer membrane efflux proteins (OEP)"/>
    <property type="match status" value="1"/>
</dbReference>
<dbReference type="PANTHER" id="PTHR30203">
    <property type="entry name" value="OUTER MEMBRANE CATION EFFLUX PROTEIN"/>
    <property type="match status" value="1"/>
</dbReference>
<dbReference type="GO" id="GO:0005886">
    <property type="term" value="C:plasma membrane"/>
    <property type="evidence" value="ECO:0007669"/>
    <property type="project" value="UniProtKB-SubCell"/>
</dbReference>
<evidence type="ECO:0000313" key="4">
    <source>
        <dbReference type="Proteomes" id="UP000004956"/>
    </source>
</evidence>
<name>H3KFG8_9BURK</name>
<dbReference type="EMBL" id="AFBQ01000217">
    <property type="protein sequence ID" value="EHY31141.1"/>
    <property type="molecule type" value="Genomic_DNA"/>
</dbReference>
<comment type="caution">
    <text evidence="3">The sequence shown here is derived from an EMBL/GenBank/DDBJ whole genome shotgun (WGS) entry which is preliminary data.</text>
</comment>
<feature type="chain" id="PRO_5001439585" evidence="2">
    <location>
        <begin position="33"/>
        <end position="488"/>
    </location>
</feature>
<feature type="non-terminal residue" evidence="3">
    <location>
        <position position="1"/>
    </location>
</feature>
<accession>H3KFG8</accession>
<evidence type="ECO:0000256" key="1">
    <source>
        <dbReference type="ARBA" id="ARBA00007613"/>
    </source>
</evidence>
<dbReference type="SUPFAM" id="SSF56954">
    <property type="entry name" value="Outer membrane efflux proteins (OEP)"/>
    <property type="match status" value="1"/>
</dbReference>
<keyword evidence="2" id="KW-0449">Lipoprotein</keyword>
<protein>
    <submittedName>
        <fullName evidence="3">Outer membrane efflux protein OprM</fullName>
    </submittedName>
</protein>
<dbReference type="InterPro" id="IPR010131">
    <property type="entry name" value="MdtP/NodT-like"/>
</dbReference>
<keyword evidence="2" id="KW-0732">Signal</keyword>
<evidence type="ECO:0000256" key="2">
    <source>
        <dbReference type="RuleBase" id="RU362097"/>
    </source>
</evidence>
<feature type="signal peptide" evidence="2">
    <location>
        <begin position="1"/>
        <end position="32"/>
    </location>
</feature>
<dbReference type="HOGENOM" id="CLU_558451_0_0_4"/>
<organism evidence="3 4">
    <name type="scientific">Sutterella parvirubra YIT 11816</name>
    <dbReference type="NCBI Taxonomy" id="762967"/>
    <lineage>
        <taxon>Bacteria</taxon>
        <taxon>Pseudomonadati</taxon>
        <taxon>Pseudomonadota</taxon>
        <taxon>Betaproteobacteria</taxon>
        <taxon>Burkholderiales</taxon>
        <taxon>Sutterellaceae</taxon>
        <taxon>Sutterella</taxon>
    </lineage>
</organism>
<dbReference type="NCBIfam" id="TIGR01845">
    <property type="entry name" value="outer_NodT"/>
    <property type="match status" value="1"/>
</dbReference>